<dbReference type="PANTHER" id="PTHR33104">
    <property type="entry name" value="SI:DKEY-29D5.2"/>
    <property type="match status" value="1"/>
</dbReference>
<comment type="caution">
    <text evidence="2">The sequence shown here is derived from an EMBL/GenBank/DDBJ whole genome shotgun (WGS) entry which is preliminary data.</text>
</comment>
<dbReference type="EMBL" id="JARIHO010000029">
    <property type="protein sequence ID" value="KAJ7337661.1"/>
    <property type="molecule type" value="Genomic_DNA"/>
</dbReference>
<organism evidence="2 3">
    <name type="scientific">Mycena albidolilacea</name>
    <dbReference type="NCBI Taxonomy" id="1033008"/>
    <lineage>
        <taxon>Eukaryota</taxon>
        <taxon>Fungi</taxon>
        <taxon>Dikarya</taxon>
        <taxon>Basidiomycota</taxon>
        <taxon>Agaricomycotina</taxon>
        <taxon>Agaricomycetes</taxon>
        <taxon>Agaricomycetidae</taxon>
        <taxon>Agaricales</taxon>
        <taxon>Marasmiineae</taxon>
        <taxon>Mycenaceae</taxon>
        <taxon>Mycena</taxon>
    </lineage>
</organism>
<protein>
    <recommendedName>
        <fullName evidence="1">CxC2-like cysteine cluster KDZ transposase-associated domain-containing protein</fullName>
    </recommendedName>
</protein>
<dbReference type="AlphaFoldDB" id="A0AAD6ZTD2"/>
<evidence type="ECO:0000259" key="1">
    <source>
        <dbReference type="Pfam" id="PF18803"/>
    </source>
</evidence>
<accession>A0AAD6ZTD2</accession>
<gene>
    <name evidence="2" type="ORF">DFH08DRAFT_964625</name>
</gene>
<dbReference type="PANTHER" id="PTHR33104:SF2">
    <property type="entry name" value="CXC3 LIKE CYSTEINE CLUSTER DOMAIN-CONTAINING PROTEIN"/>
    <property type="match status" value="1"/>
</dbReference>
<name>A0AAD6ZTD2_9AGAR</name>
<dbReference type="Pfam" id="PF18803">
    <property type="entry name" value="CxC2"/>
    <property type="match status" value="1"/>
</dbReference>
<dbReference type="Proteomes" id="UP001218218">
    <property type="component" value="Unassembled WGS sequence"/>
</dbReference>
<dbReference type="Pfam" id="PF18758">
    <property type="entry name" value="KDZ"/>
    <property type="match status" value="1"/>
</dbReference>
<keyword evidence="3" id="KW-1185">Reference proteome</keyword>
<dbReference type="InterPro" id="IPR041457">
    <property type="entry name" value="CxC2_KDZ-assoc"/>
</dbReference>
<proteinExistence type="predicted"/>
<evidence type="ECO:0000313" key="2">
    <source>
        <dbReference type="EMBL" id="KAJ7337661.1"/>
    </source>
</evidence>
<dbReference type="InterPro" id="IPR040521">
    <property type="entry name" value="KDZ"/>
</dbReference>
<feature type="domain" description="CxC2-like cysteine cluster KDZ transposase-associated" evidence="1">
    <location>
        <begin position="145"/>
        <end position="254"/>
    </location>
</feature>
<evidence type="ECO:0000313" key="3">
    <source>
        <dbReference type="Proteomes" id="UP001218218"/>
    </source>
</evidence>
<reference evidence="2" key="1">
    <citation type="submission" date="2023-03" db="EMBL/GenBank/DDBJ databases">
        <title>Massive genome expansion in bonnet fungi (Mycena s.s.) driven by repeated elements and novel gene families across ecological guilds.</title>
        <authorList>
            <consortium name="Lawrence Berkeley National Laboratory"/>
            <person name="Harder C.B."/>
            <person name="Miyauchi S."/>
            <person name="Viragh M."/>
            <person name="Kuo A."/>
            <person name="Thoen E."/>
            <person name="Andreopoulos B."/>
            <person name="Lu D."/>
            <person name="Skrede I."/>
            <person name="Drula E."/>
            <person name="Henrissat B."/>
            <person name="Morin E."/>
            <person name="Kohler A."/>
            <person name="Barry K."/>
            <person name="LaButti K."/>
            <person name="Morin E."/>
            <person name="Salamov A."/>
            <person name="Lipzen A."/>
            <person name="Mereny Z."/>
            <person name="Hegedus B."/>
            <person name="Baldrian P."/>
            <person name="Stursova M."/>
            <person name="Weitz H."/>
            <person name="Taylor A."/>
            <person name="Grigoriev I.V."/>
            <person name="Nagy L.G."/>
            <person name="Martin F."/>
            <person name="Kauserud H."/>
        </authorList>
    </citation>
    <scope>NUCLEOTIDE SEQUENCE</scope>
    <source>
        <strain evidence="2">CBHHK002</strain>
    </source>
</reference>
<sequence length="716" mass="81019">MLIVSLKTTVTDIATKWSSSPHRLSSVNVLKSHTLTLPLNFHRTTQIHSTNPSVTNWDPALHRFRSNRDLYLGNLLRPDGFIWTDGGQLCSRCWMATGEDQVMFRCKLCYGDDVLCAECMVTCHTCNPLHRIEKWNGQYFMPWTLKSLRLRVQLGHRPGERCSEPAPIHASFVVLHTNGIHNVAVDACDCEQRLWAGPPEEQMLCVGWFPATDDRPKTCATMEVLNTFLLQTYQARTTMYDYYCVLEKLTNNAGVKPPNRYHAFLRMVRKYSHLLMLKRAGRGHAKSRVLGTAQGELAVLCPCCPVPGINLPEDWENTPPGQHWLKDPSLGSGWSYLVEHEPYRQFLLTVTDQKEMSTCSGLAALDYANTKLSHGYAATGVGMGVCVWHEFILPNGVGDLQKGERYANMDWITAMILRHIHARLRKIISYDIVCRWWKSLRERLQALPSAILLLLVLAFVQFAIPKMHIKGHLRDCQMTYSLNLISGSAETDGEAIERPWAHIGRMGTSTREMGPGSREDTLNGHWGLWNWQKLIGLGERLRMKLDRANTEYAEQMESFSEFSVQQAERVPAWKALVEAFKANPSAPNLYEMKTKSLREADVLLGFEKEEAERVQNGVPGIHSISPSSFVAAGLEVEDEQQRVCVQAELKKAGTTSQEINLIALWRTLNCSIQHLRKLQATYTPAFLVALGNRDNVPEDEQLEQVPLFLPSAETVH</sequence>